<dbReference type="InterPro" id="IPR017930">
    <property type="entry name" value="Myb_dom"/>
</dbReference>
<accession>A0A803LAS7</accession>
<dbReference type="SMART" id="SM00717">
    <property type="entry name" value="SANT"/>
    <property type="match status" value="2"/>
</dbReference>
<evidence type="ECO:0000256" key="4">
    <source>
        <dbReference type="ARBA" id="ARBA00023163"/>
    </source>
</evidence>
<protein>
    <submittedName>
        <fullName evidence="9">Uncharacterized protein</fullName>
    </submittedName>
</protein>
<dbReference type="SUPFAM" id="SSF46689">
    <property type="entry name" value="Homeodomain-like"/>
    <property type="match status" value="2"/>
</dbReference>
<dbReference type="FunFam" id="1.10.10.60:FF:000009">
    <property type="entry name" value="transcription factor MYB1R1"/>
    <property type="match status" value="1"/>
</dbReference>
<sequence length="255" mass="29017">MANSSSLWTWEQDKAFETALAMHFEDNSEAKWAKIASRIPGNKTIEDVKQHYQMLFEDIMAIESGMVPLPSYTPNGRGNIFDVPVTEEEYVWESRKGQPWSEAEHRQFLLGLDRFGKGDWKSISKEFVKTRSATQVASHAQKYFKRQANKLKKDTKRWSIFDITVPTKAQPGIQNHGSSSSGSSNYEYAPKGNEMNSAINEAMIQQGFVEVQPMHQQVPVAVPQEYMSPPESWCLEDDMVADYNVDECLSQLPPL</sequence>
<dbReference type="PANTHER" id="PTHR44191">
    <property type="entry name" value="TRANSCRIPTION FACTOR KUA1"/>
    <property type="match status" value="1"/>
</dbReference>
<dbReference type="GO" id="GO:0006355">
    <property type="term" value="P:regulation of DNA-templated transcription"/>
    <property type="evidence" value="ECO:0007669"/>
    <property type="project" value="UniProtKB-ARBA"/>
</dbReference>
<dbReference type="NCBIfam" id="TIGR01557">
    <property type="entry name" value="myb_SHAQKYF"/>
    <property type="match status" value="1"/>
</dbReference>
<evidence type="ECO:0000259" key="7">
    <source>
        <dbReference type="PROSITE" id="PS51293"/>
    </source>
</evidence>
<reference evidence="9" key="1">
    <citation type="journal article" date="2017" name="Nature">
        <title>The genome of Chenopodium quinoa.</title>
        <authorList>
            <person name="Jarvis D.E."/>
            <person name="Ho Y.S."/>
            <person name="Lightfoot D.J."/>
            <person name="Schmoeckel S.M."/>
            <person name="Li B."/>
            <person name="Borm T.J.A."/>
            <person name="Ohyanagi H."/>
            <person name="Mineta K."/>
            <person name="Michell C.T."/>
            <person name="Saber N."/>
            <person name="Kharbatia N.M."/>
            <person name="Rupper R.R."/>
            <person name="Sharp A.R."/>
            <person name="Dally N."/>
            <person name="Boughton B.A."/>
            <person name="Woo Y.H."/>
            <person name="Gao G."/>
            <person name="Schijlen E.G.W.M."/>
            <person name="Guo X."/>
            <person name="Momin A.A."/>
            <person name="Negrao S."/>
            <person name="Al-Babili S."/>
            <person name="Gehring C."/>
            <person name="Roessner U."/>
            <person name="Jung C."/>
            <person name="Murphy K."/>
            <person name="Arold S.T."/>
            <person name="Gojobori T."/>
            <person name="van der Linden C.G."/>
            <person name="van Loo E.N."/>
            <person name="Jellen E.N."/>
            <person name="Maughan P.J."/>
            <person name="Tester M."/>
        </authorList>
    </citation>
    <scope>NUCLEOTIDE SEQUENCE [LARGE SCALE GENOMIC DNA]</scope>
    <source>
        <strain evidence="9">cv. PI 614886</strain>
    </source>
</reference>
<dbReference type="CDD" id="cd00167">
    <property type="entry name" value="SANT"/>
    <property type="match status" value="2"/>
</dbReference>
<dbReference type="InterPro" id="IPR017884">
    <property type="entry name" value="SANT_dom"/>
</dbReference>
<dbReference type="InterPro" id="IPR009057">
    <property type="entry name" value="Homeodomain-like_sf"/>
</dbReference>
<dbReference type="PROSITE" id="PS50090">
    <property type="entry name" value="MYB_LIKE"/>
    <property type="match status" value="2"/>
</dbReference>
<dbReference type="Gramene" id="AUR62008966-RA">
    <property type="protein sequence ID" value="AUR62008966-RA:cds"/>
    <property type="gene ID" value="AUR62008966"/>
</dbReference>
<dbReference type="PROSITE" id="PS51293">
    <property type="entry name" value="SANT"/>
    <property type="match status" value="1"/>
</dbReference>
<reference evidence="9" key="2">
    <citation type="submission" date="2021-03" db="UniProtKB">
        <authorList>
            <consortium name="EnsemblPlants"/>
        </authorList>
    </citation>
    <scope>IDENTIFICATION</scope>
</reference>
<evidence type="ECO:0000313" key="10">
    <source>
        <dbReference type="Proteomes" id="UP000596660"/>
    </source>
</evidence>
<feature type="domain" description="HTH myb-type" evidence="8">
    <location>
        <begin position="93"/>
        <end position="148"/>
    </location>
</feature>
<keyword evidence="3" id="KW-0238">DNA-binding</keyword>
<evidence type="ECO:0000259" key="8">
    <source>
        <dbReference type="PROSITE" id="PS51294"/>
    </source>
</evidence>
<keyword evidence="2" id="KW-0805">Transcription regulation</keyword>
<gene>
    <name evidence="9" type="primary">LOC110727731</name>
</gene>
<organism evidence="9 10">
    <name type="scientific">Chenopodium quinoa</name>
    <name type="common">Quinoa</name>
    <dbReference type="NCBI Taxonomy" id="63459"/>
    <lineage>
        <taxon>Eukaryota</taxon>
        <taxon>Viridiplantae</taxon>
        <taxon>Streptophyta</taxon>
        <taxon>Embryophyta</taxon>
        <taxon>Tracheophyta</taxon>
        <taxon>Spermatophyta</taxon>
        <taxon>Magnoliopsida</taxon>
        <taxon>eudicotyledons</taxon>
        <taxon>Gunneridae</taxon>
        <taxon>Pentapetalae</taxon>
        <taxon>Caryophyllales</taxon>
        <taxon>Chenopodiaceae</taxon>
        <taxon>Chenopodioideae</taxon>
        <taxon>Atripliceae</taxon>
        <taxon>Chenopodium</taxon>
    </lineage>
</organism>
<dbReference type="AlphaFoldDB" id="A0A803LAS7"/>
<dbReference type="GO" id="GO:0005634">
    <property type="term" value="C:nucleus"/>
    <property type="evidence" value="ECO:0007669"/>
    <property type="project" value="UniProtKB-SubCell"/>
</dbReference>
<dbReference type="OrthoDB" id="118550at2759"/>
<dbReference type="InterPro" id="IPR001005">
    <property type="entry name" value="SANT/Myb"/>
</dbReference>
<dbReference type="InterPro" id="IPR052245">
    <property type="entry name" value="Plant_Stress_Dev_TF"/>
</dbReference>
<feature type="domain" description="Myb-like" evidence="6">
    <location>
        <begin position="92"/>
        <end position="144"/>
    </location>
</feature>
<dbReference type="Pfam" id="PF00249">
    <property type="entry name" value="Myb_DNA-binding"/>
    <property type="match status" value="2"/>
</dbReference>
<dbReference type="KEGG" id="cqi:110727731"/>
<dbReference type="OMA" id="PQMPYTT"/>
<evidence type="ECO:0000256" key="2">
    <source>
        <dbReference type="ARBA" id="ARBA00023015"/>
    </source>
</evidence>
<feature type="domain" description="Myb-like" evidence="6">
    <location>
        <begin position="8"/>
        <end position="56"/>
    </location>
</feature>
<dbReference type="InterPro" id="IPR006447">
    <property type="entry name" value="Myb_dom_plants"/>
</dbReference>
<dbReference type="Proteomes" id="UP000596660">
    <property type="component" value="Unplaced"/>
</dbReference>
<comment type="subcellular location">
    <subcellularLocation>
        <location evidence="1">Nucleus</location>
    </subcellularLocation>
</comment>
<dbReference type="Gene3D" id="1.10.10.60">
    <property type="entry name" value="Homeodomain-like"/>
    <property type="match status" value="2"/>
</dbReference>
<dbReference type="GeneID" id="110727731"/>
<keyword evidence="4" id="KW-0804">Transcription</keyword>
<dbReference type="GO" id="GO:0009739">
    <property type="term" value="P:response to gibberellin"/>
    <property type="evidence" value="ECO:0007669"/>
    <property type="project" value="TreeGrafter"/>
</dbReference>
<dbReference type="GO" id="GO:0003677">
    <property type="term" value="F:DNA binding"/>
    <property type="evidence" value="ECO:0007669"/>
    <property type="project" value="UniProtKB-KW"/>
</dbReference>
<dbReference type="PROSITE" id="PS51294">
    <property type="entry name" value="HTH_MYB"/>
    <property type="match status" value="1"/>
</dbReference>
<proteinExistence type="predicted"/>
<evidence type="ECO:0000256" key="1">
    <source>
        <dbReference type="ARBA" id="ARBA00004123"/>
    </source>
</evidence>
<name>A0A803LAS7_CHEQI</name>
<evidence type="ECO:0000313" key="9">
    <source>
        <dbReference type="EnsemblPlants" id="AUR62008966-RA:cds"/>
    </source>
</evidence>
<dbReference type="PANTHER" id="PTHR44191:SF21">
    <property type="entry name" value="TRANSCRIPTION FACTOR SRM1"/>
    <property type="match status" value="1"/>
</dbReference>
<dbReference type="RefSeq" id="XP_021763004.1">
    <property type="nucleotide sequence ID" value="XM_021907312.1"/>
</dbReference>
<evidence type="ECO:0000256" key="3">
    <source>
        <dbReference type="ARBA" id="ARBA00023125"/>
    </source>
</evidence>
<dbReference type="FunFam" id="1.10.10.60:FF:000154">
    <property type="entry name" value="Transcription factor SRM1"/>
    <property type="match status" value="1"/>
</dbReference>
<dbReference type="EnsemblPlants" id="AUR62008966-RA">
    <property type="protein sequence ID" value="AUR62008966-RA:cds"/>
    <property type="gene ID" value="AUR62008966"/>
</dbReference>
<evidence type="ECO:0000256" key="5">
    <source>
        <dbReference type="ARBA" id="ARBA00023242"/>
    </source>
</evidence>
<feature type="domain" description="SANT" evidence="7">
    <location>
        <begin position="100"/>
        <end position="148"/>
    </location>
</feature>
<dbReference type="GO" id="GO:0009751">
    <property type="term" value="P:response to salicylic acid"/>
    <property type="evidence" value="ECO:0007669"/>
    <property type="project" value="TreeGrafter"/>
</dbReference>
<keyword evidence="10" id="KW-1185">Reference proteome</keyword>
<evidence type="ECO:0000259" key="6">
    <source>
        <dbReference type="PROSITE" id="PS50090"/>
    </source>
</evidence>
<keyword evidence="5" id="KW-0539">Nucleus</keyword>